<evidence type="ECO:0000313" key="3">
    <source>
        <dbReference type="EMBL" id="QGZ97054.1"/>
    </source>
</evidence>
<dbReference type="Gene3D" id="2.50.20.10">
    <property type="entry name" value="Lipoprotein localisation LolA/LolB/LppX"/>
    <property type="match status" value="1"/>
</dbReference>
<dbReference type="KEGG" id="tsv:DSM104635_03919"/>
<reference evidence="4" key="1">
    <citation type="submission" date="2019-12" db="EMBL/GenBank/DDBJ databases">
        <title>Complete genome of Terracaulis silvestris 0127_4.</title>
        <authorList>
            <person name="Vieira S."/>
            <person name="Riedel T."/>
            <person name="Sproer C."/>
            <person name="Pascual J."/>
            <person name="Boedeker C."/>
            <person name="Overmann J."/>
        </authorList>
    </citation>
    <scope>NUCLEOTIDE SEQUENCE [LARGE SCALE GENOMIC DNA]</scope>
    <source>
        <strain evidence="4">0127_4</strain>
    </source>
</reference>
<keyword evidence="4" id="KW-1185">Reference proteome</keyword>
<feature type="chain" id="PRO_5026360635" evidence="2">
    <location>
        <begin position="22"/>
        <end position="212"/>
    </location>
</feature>
<dbReference type="InterPro" id="IPR004564">
    <property type="entry name" value="OM_lipoprot_carrier_LolA-like"/>
</dbReference>
<dbReference type="Proteomes" id="UP000431269">
    <property type="component" value="Chromosome"/>
</dbReference>
<dbReference type="CDD" id="cd16325">
    <property type="entry name" value="LolA"/>
    <property type="match status" value="1"/>
</dbReference>
<dbReference type="AlphaFoldDB" id="A0A6I6MXH8"/>
<dbReference type="SUPFAM" id="SSF89392">
    <property type="entry name" value="Prokaryotic lipoproteins and lipoprotein localization factors"/>
    <property type="match status" value="1"/>
</dbReference>
<dbReference type="PANTHER" id="PTHR35869">
    <property type="entry name" value="OUTER-MEMBRANE LIPOPROTEIN CARRIER PROTEIN"/>
    <property type="match status" value="1"/>
</dbReference>
<dbReference type="PANTHER" id="PTHR35869:SF1">
    <property type="entry name" value="OUTER-MEMBRANE LIPOPROTEIN CARRIER PROTEIN"/>
    <property type="match status" value="1"/>
</dbReference>
<evidence type="ECO:0000313" key="4">
    <source>
        <dbReference type="Proteomes" id="UP000431269"/>
    </source>
</evidence>
<sequence length="212" mass="23046">MNRRFALLGLSALALVPSAFAQTAPVVLTGAERAAGLAAANRSLNGFTRLQARFTQTAPGGARASGIVYIQRPGKMRFQYDPPATLLIVSDGSVVAMRDTELRTTERTPLRSTPLNLILGANIDLERNARILRVSRAGPWLMITARDRGGQTDGQITLQFHGPNAELRSWDVIDATGARTRITLTGVTQPASFQNSLFRLEDVLDPNRRGRP</sequence>
<gene>
    <name evidence="3" type="ORF">DSM104635_03919</name>
</gene>
<dbReference type="RefSeq" id="WP_158767885.1">
    <property type="nucleotide sequence ID" value="NZ_CP047045.1"/>
</dbReference>
<dbReference type="EMBL" id="CP047045">
    <property type="protein sequence ID" value="QGZ97054.1"/>
    <property type="molecule type" value="Genomic_DNA"/>
</dbReference>
<organism evidence="3 4">
    <name type="scientific">Terricaulis silvestris</name>
    <dbReference type="NCBI Taxonomy" id="2686094"/>
    <lineage>
        <taxon>Bacteria</taxon>
        <taxon>Pseudomonadati</taxon>
        <taxon>Pseudomonadota</taxon>
        <taxon>Alphaproteobacteria</taxon>
        <taxon>Caulobacterales</taxon>
        <taxon>Caulobacteraceae</taxon>
        <taxon>Terricaulis</taxon>
    </lineage>
</organism>
<evidence type="ECO:0000256" key="1">
    <source>
        <dbReference type="ARBA" id="ARBA00022729"/>
    </source>
</evidence>
<protein>
    <submittedName>
        <fullName evidence="3">Lipoprotein chaperone</fullName>
    </submittedName>
</protein>
<keyword evidence="1 2" id="KW-0732">Signal</keyword>
<dbReference type="InterPro" id="IPR029046">
    <property type="entry name" value="LolA/LolB/LppX"/>
</dbReference>
<dbReference type="Pfam" id="PF03548">
    <property type="entry name" value="LolA"/>
    <property type="match status" value="1"/>
</dbReference>
<name>A0A6I6MXH8_9CAUL</name>
<evidence type="ECO:0000256" key="2">
    <source>
        <dbReference type="SAM" id="SignalP"/>
    </source>
</evidence>
<keyword evidence="3" id="KW-0449">Lipoprotein</keyword>
<proteinExistence type="predicted"/>
<feature type="signal peptide" evidence="2">
    <location>
        <begin position="1"/>
        <end position="21"/>
    </location>
</feature>
<accession>A0A6I6MXH8</accession>